<name>A0ABN7A8G6_9HEMI</name>
<dbReference type="Proteomes" id="UP001307889">
    <property type="component" value="Chromosome 1"/>
</dbReference>
<reference evidence="1 2" key="1">
    <citation type="submission" date="2023-09" db="EMBL/GenBank/DDBJ databases">
        <title>Nesidiocoris tenuis whole genome shotgun sequence.</title>
        <authorList>
            <person name="Shibata T."/>
            <person name="Shimoda M."/>
            <person name="Kobayashi T."/>
            <person name="Uehara T."/>
        </authorList>
    </citation>
    <scope>NUCLEOTIDE SEQUENCE [LARGE SCALE GENOMIC DNA]</scope>
    <source>
        <strain evidence="1 2">Japan</strain>
    </source>
</reference>
<evidence type="ECO:0008006" key="3">
    <source>
        <dbReference type="Google" id="ProtNLM"/>
    </source>
</evidence>
<evidence type="ECO:0000313" key="2">
    <source>
        <dbReference type="Proteomes" id="UP001307889"/>
    </source>
</evidence>
<proteinExistence type="predicted"/>
<organism evidence="1 2">
    <name type="scientific">Nesidiocoris tenuis</name>
    <dbReference type="NCBI Taxonomy" id="355587"/>
    <lineage>
        <taxon>Eukaryota</taxon>
        <taxon>Metazoa</taxon>
        <taxon>Ecdysozoa</taxon>
        <taxon>Arthropoda</taxon>
        <taxon>Hexapoda</taxon>
        <taxon>Insecta</taxon>
        <taxon>Pterygota</taxon>
        <taxon>Neoptera</taxon>
        <taxon>Paraneoptera</taxon>
        <taxon>Hemiptera</taxon>
        <taxon>Heteroptera</taxon>
        <taxon>Panheteroptera</taxon>
        <taxon>Cimicomorpha</taxon>
        <taxon>Miridae</taxon>
        <taxon>Dicyphina</taxon>
        <taxon>Nesidiocoris</taxon>
    </lineage>
</organism>
<dbReference type="EMBL" id="AP028909">
    <property type="protein sequence ID" value="BES88596.1"/>
    <property type="molecule type" value="Genomic_DNA"/>
</dbReference>
<gene>
    <name evidence="1" type="ORF">NTJ_01403</name>
</gene>
<evidence type="ECO:0000313" key="1">
    <source>
        <dbReference type="EMBL" id="BES88596.1"/>
    </source>
</evidence>
<protein>
    <recommendedName>
        <fullName evidence="3">Secreted protein</fullName>
    </recommendedName>
</protein>
<accession>A0ABN7A8G6</accession>
<keyword evidence="2" id="KW-1185">Reference proteome</keyword>
<sequence>MMLRFRVAVGAGSRSTVRRHVALSTLYLTRRNRRGGGCWVGVSCLTESNRWNPTLWPGGGLNGYQWRYNRIPEERSEKEYTERKRALFSQ</sequence>